<dbReference type="AlphaFoldDB" id="A0A8J7JLS0"/>
<dbReference type="InterPro" id="IPR026881">
    <property type="entry name" value="WYL_dom"/>
</dbReference>
<gene>
    <name evidence="4" type="ORF">JFN93_11440</name>
</gene>
<keyword evidence="5" id="KW-1185">Reference proteome</keyword>
<protein>
    <submittedName>
        <fullName evidence="4">Transcriptional regulator</fullName>
    </submittedName>
</protein>
<dbReference type="Pfam" id="PF25583">
    <property type="entry name" value="WCX"/>
    <property type="match status" value="1"/>
</dbReference>
<feature type="domain" description="WYL" evidence="2">
    <location>
        <begin position="152"/>
        <end position="220"/>
    </location>
</feature>
<dbReference type="SUPFAM" id="SSF46785">
    <property type="entry name" value="Winged helix' DNA-binding domain"/>
    <property type="match status" value="1"/>
</dbReference>
<dbReference type="Pfam" id="PF13280">
    <property type="entry name" value="WYL"/>
    <property type="match status" value="1"/>
</dbReference>
<comment type="caution">
    <text evidence="4">The sequence shown here is derived from an EMBL/GenBank/DDBJ whole genome shotgun (WGS) entry which is preliminary data.</text>
</comment>
<dbReference type="Proteomes" id="UP000636888">
    <property type="component" value="Unassembled WGS sequence"/>
</dbReference>
<dbReference type="RefSeq" id="WP_199384266.1">
    <property type="nucleotide sequence ID" value="NZ_JAEMHM010000008.1"/>
</dbReference>
<evidence type="ECO:0000259" key="3">
    <source>
        <dbReference type="Pfam" id="PF25583"/>
    </source>
</evidence>
<dbReference type="InterPro" id="IPR013196">
    <property type="entry name" value="HTH_11"/>
</dbReference>
<dbReference type="PANTHER" id="PTHR34580:SF1">
    <property type="entry name" value="PROTEIN PAFC"/>
    <property type="match status" value="1"/>
</dbReference>
<reference evidence="4" key="1">
    <citation type="submission" date="2020-12" db="EMBL/GenBank/DDBJ databases">
        <title>Geomonas sp. Red875, isolated from river sediment.</title>
        <authorList>
            <person name="Xu Z."/>
            <person name="Zhang Z."/>
            <person name="Masuda Y."/>
            <person name="Itoh H."/>
            <person name="Senoo K."/>
        </authorList>
    </citation>
    <scope>NUCLEOTIDE SEQUENCE</scope>
    <source>
        <strain evidence="4">Red875</strain>
    </source>
</reference>
<accession>A0A8J7JLS0</accession>
<dbReference type="Gene3D" id="1.10.10.10">
    <property type="entry name" value="Winged helix-like DNA-binding domain superfamily/Winged helix DNA-binding domain"/>
    <property type="match status" value="1"/>
</dbReference>
<evidence type="ECO:0000313" key="4">
    <source>
        <dbReference type="EMBL" id="MBJ6725325.1"/>
    </source>
</evidence>
<dbReference type="InterPro" id="IPR036388">
    <property type="entry name" value="WH-like_DNA-bd_sf"/>
</dbReference>
<feature type="domain" description="Helix-turn-helix type 11" evidence="1">
    <location>
        <begin position="15"/>
        <end position="62"/>
    </location>
</feature>
<organism evidence="4 5">
    <name type="scientific">Geomesophilobacter sediminis</name>
    <dbReference type="NCBI Taxonomy" id="2798584"/>
    <lineage>
        <taxon>Bacteria</taxon>
        <taxon>Pseudomonadati</taxon>
        <taxon>Thermodesulfobacteriota</taxon>
        <taxon>Desulfuromonadia</taxon>
        <taxon>Geobacterales</taxon>
        <taxon>Geobacteraceae</taxon>
        <taxon>Geomesophilobacter</taxon>
    </lineage>
</organism>
<sequence>MPKGRPAKKYSQAARVHDIIRLIESRHGITLDELVEATGVNRRTIQRDLVSIQEAGYPLTAEWTDGVKLYRFITGFKDVPPIRFTLQELMTLSLLRSQLDLLSGTPFRDDVESIFGKVNSVLPPRFAAHMERIAQVALPLIQGRRDYQGSAEHLKAIREALLYQKQLTVSYLPAGRSVPENYHFDPYTLLFQKGGIYLLGYAHERKALRTFALERIRGVEAGKERFEIPEGFNPGQALEGAFGLVAEPPMEVAVRFDREVGHSIKDRVWHRSQEIVEQEDGGVLLKFRAGGKMEILSWLLSYGAHAEVLEPPELREEIGKIVKGAAQQYES</sequence>
<name>A0A8J7JLS0_9BACT</name>
<dbReference type="PANTHER" id="PTHR34580">
    <property type="match status" value="1"/>
</dbReference>
<dbReference type="EMBL" id="JAEMHM010000008">
    <property type="protein sequence ID" value="MBJ6725325.1"/>
    <property type="molecule type" value="Genomic_DNA"/>
</dbReference>
<dbReference type="InterPro" id="IPR028349">
    <property type="entry name" value="PafC-like"/>
</dbReference>
<dbReference type="Pfam" id="PF08279">
    <property type="entry name" value="HTH_11"/>
    <property type="match status" value="1"/>
</dbReference>
<dbReference type="PIRSF" id="PIRSF016838">
    <property type="entry name" value="PafC"/>
    <property type="match status" value="1"/>
</dbReference>
<proteinExistence type="predicted"/>
<evidence type="ECO:0000259" key="1">
    <source>
        <dbReference type="Pfam" id="PF08279"/>
    </source>
</evidence>
<dbReference type="InterPro" id="IPR036390">
    <property type="entry name" value="WH_DNA-bd_sf"/>
</dbReference>
<evidence type="ECO:0000259" key="2">
    <source>
        <dbReference type="Pfam" id="PF13280"/>
    </source>
</evidence>
<dbReference type="InterPro" id="IPR057727">
    <property type="entry name" value="WCX_dom"/>
</dbReference>
<evidence type="ECO:0000313" key="5">
    <source>
        <dbReference type="Proteomes" id="UP000636888"/>
    </source>
</evidence>
<dbReference type="PROSITE" id="PS52050">
    <property type="entry name" value="WYL"/>
    <property type="match status" value="1"/>
</dbReference>
<feature type="domain" description="WCX" evidence="3">
    <location>
        <begin position="248"/>
        <end position="326"/>
    </location>
</feature>
<dbReference type="InterPro" id="IPR051534">
    <property type="entry name" value="CBASS_pafABC_assoc_protein"/>
</dbReference>